<evidence type="ECO:0000256" key="3">
    <source>
        <dbReference type="ARBA" id="ARBA00022741"/>
    </source>
</evidence>
<dbReference type="Pfam" id="PF00750">
    <property type="entry name" value="tRNA-synt_1d"/>
    <property type="match status" value="1"/>
</dbReference>
<evidence type="ECO:0000256" key="2">
    <source>
        <dbReference type="ARBA" id="ARBA00022598"/>
    </source>
</evidence>
<dbReference type="Pfam" id="PF03485">
    <property type="entry name" value="Arg_tRNA_synt_N"/>
    <property type="match status" value="1"/>
</dbReference>
<comment type="subcellular location">
    <subcellularLocation>
        <location evidence="8">Cytoplasm</location>
    </subcellularLocation>
</comment>
<comment type="subunit">
    <text evidence="8">Monomer.</text>
</comment>
<dbReference type="Proteomes" id="UP000234789">
    <property type="component" value="Unassembled WGS sequence"/>
</dbReference>
<dbReference type="SMART" id="SM00836">
    <property type="entry name" value="DALR_1"/>
    <property type="match status" value="1"/>
</dbReference>
<dbReference type="PANTHER" id="PTHR11956">
    <property type="entry name" value="ARGINYL-TRNA SYNTHETASE"/>
    <property type="match status" value="1"/>
</dbReference>
<evidence type="ECO:0000259" key="11">
    <source>
        <dbReference type="SMART" id="SM00836"/>
    </source>
</evidence>
<keyword evidence="14" id="KW-1185">Reference proteome</keyword>
<name>A0A2N5N153_9BACL</name>
<gene>
    <name evidence="8" type="primary">argS</name>
    <name evidence="13" type="ORF">B8V81_2498</name>
</gene>
<dbReference type="GO" id="GO:0005737">
    <property type="term" value="C:cytoplasm"/>
    <property type="evidence" value="ECO:0007669"/>
    <property type="project" value="UniProtKB-SubCell"/>
</dbReference>
<comment type="similarity">
    <text evidence="1 8 9">Belongs to the class-I aminoacyl-tRNA synthetase family.</text>
</comment>
<dbReference type="PRINTS" id="PR01038">
    <property type="entry name" value="TRNASYNTHARG"/>
</dbReference>
<dbReference type="InterPro" id="IPR001278">
    <property type="entry name" value="Arg-tRNA-ligase"/>
</dbReference>
<evidence type="ECO:0000313" key="13">
    <source>
        <dbReference type="EMBL" id="PLT44067.1"/>
    </source>
</evidence>
<organism evidence="13 14">
    <name type="scientific">Paenibacillus pasadenensis</name>
    <dbReference type="NCBI Taxonomy" id="217090"/>
    <lineage>
        <taxon>Bacteria</taxon>
        <taxon>Bacillati</taxon>
        <taxon>Bacillota</taxon>
        <taxon>Bacilli</taxon>
        <taxon>Bacillales</taxon>
        <taxon>Paenibacillaceae</taxon>
        <taxon>Paenibacillus</taxon>
    </lineage>
</organism>
<dbReference type="InterPro" id="IPR008909">
    <property type="entry name" value="DALR_anticod-bd"/>
</dbReference>
<dbReference type="Gene3D" id="1.10.730.10">
    <property type="entry name" value="Isoleucyl-tRNA Synthetase, Domain 1"/>
    <property type="match status" value="1"/>
</dbReference>
<feature type="short sequence motif" description="'HIGH' region" evidence="8">
    <location>
        <begin position="142"/>
        <end position="152"/>
    </location>
</feature>
<evidence type="ECO:0000256" key="8">
    <source>
        <dbReference type="HAMAP-Rule" id="MF_00123"/>
    </source>
</evidence>
<evidence type="ECO:0000256" key="1">
    <source>
        <dbReference type="ARBA" id="ARBA00005594"/>
    </source>
</evidence>
<dbReference type="InterPro" id="IPR009080">
    <property type="entry name" value="tRNAsynth_Ia_anticodon-bd"/>
</dbReference>
<dbReference type="CDD" id="cd00671">
    <property type="entry name" value="ArgRS_core"/>
    <property type="match status" value="1"/>
</dbReference>
<dbReference type="InterPro" id="IPR035684">
    <property type="entry name" value="ArgRS_core"/>
</dbReference>
<reference evidence="13 14" key="1">
    <citation type="submission" date="2017-05" db="EMBL/GenBank/DDBJ databases">
        <title>Functional genome analysis of Paenibacillus pasadenensis strain R16: insights on endophytic life style and antifungal activity.</title>
        <authorList>
            <person name="Passera A."/>
            <person name="Marcolungo L."/>
            <person name="Casati P."/>
            <person name="Brasca M."/>
            <person name="Quaglino F."/>
            <person name="Delledonne M."/>
        </authorList>
    </citation>
    <scope>NUCLEOTIDE SEQUENCE [LARGE SCALE GENOMIC DNA]</scope>
    <source>
        <strain evidence="13 14">R16</strain>
    </source>
</reference>
<comment type="caution">
    <text evidence="13">The sequence shown here is derived from an EMBL/GenBank/DDBJ whole genome shotgun (WGS) entry which is preliminary data.</text>
</comment>
<dbReference type="EMBL" id="NFEZ01000004">
    <property type="protein sequence ID" value="PLT44067.1"/>
    <property type="molecule type" value="Genomic_DNA"/>
</dbReference>
<keyword evidence="6 8" id="KW-0030">Aminoacyl-tRNA synthetase</keyword>
<dbReference type="PANTHER" id="PTHR11956:SF5">
    <property type="entry name" value="ARGININE--TRNA LIGASE, CYTOPLASMIC"/>
    <property type="match status" value="1"/>
</dbReference>
<dbReference type="SUPFAM" id="SSF47323">
    <property type="entry name" value="Anticodon-binding domain of a subclass of class I aminoacyl-tRNA synthetases"/>
    <property type="match status" value="2"/>
</dbReference>
<dbReference type="Gene3D" id="3.40.50.620">
    <property type="entry name" value="HUPs"/>
    <property type="match status" value="1"/>
</dbReference>
<keyword evidence="5 8" id="KW-0648">Protein biosynthesis</keyword>
<keyword evidence="8" id="KW-0963">Cytoplasm</keyword>
<dbReference type="InterPro" id="IPR005148">
    <property type="entry name" value="Arg-tRNA-synth_N"/>
</dbReference>
<dbReference type="AlphaFoldDB" id="A0A2N5N153"/>
<evidence type="ECO:0000256" key="6">
    <source>
        <dbReference type="ARBA" id="ARBA00023146"/>
    </source>
</evidence>
<evidence type="ECO:0000259" key="12">
    <source>
        <dbReference type="SMART" id="SM01016"/>
    </source>
</evidence>
<feature type="domain" description="Arginyl tRNA synthetase N-terminal" evidence="12">
    <location>
        <begin position="7"/>
        <end position="106"/>
    </location>
</feature>
<evidence type="ECO:0000256" key="5">
    <source>
        <dbReference type="ARBA" id="ARBA00022917"/>
    </source>
</evidence>
<dbReference type="SUPFAM" id="SSF52374">
    <property type="entry name" value="Nucleotidylyl transferase"/>
    <property type="match status" value="1"/>
</dbReference>
<dbReference type="InterPro" id="IPR036695">
    <property type="entry name" value="Arg-tRNA-synth_N_sf"/>
</dbReference>
<dbReference type="NCBIfam" id="TIGR00456">
    <property type="entry name" value="argS"/>
    <property type="match status" value="1"/>
</dbReference>
<dbReference type="FunFam" id="3.40.50.620:FF:000116">
    <property type="entry name" value="Arginine--tRNA ligase"/>
    <property type="match status" value="1"/>
</dbReference>
<dbReference type="EC" id="6.1.1.19" evidence="8"/>
<dbReference type="GO" id="GO:0006420">
    <property type="term" value="P:arginyl-tRNA aminoacylation"/>
    <property type="evidence" value="ECO:0007669"/>
    <property type="project" value="UniProtKB-UniRule"/>
</dbReference>
<keyword evidence="4 8" id="KW-0067">ATP-binding</keyword>
<evidence type="ECO:0000256" key="9">
    <source>
        <dbReference type="RuleBase" id="RU363038"/>
    </source>
</evidence>
<feature type="region of interest" description="Disordered" evidence="10">
    <location>
        <begin position="529"/>
        <end position="551"/>
    </location>
</feature>
<dbReference type="GO" id="GO:0005524">
    <property type="term" value="F:ATP binding"/>
    <property type="evidence" value="ECO:0007669"/>
    <property type="project" value="UniProtKB-UniRule"/>
</dbReference>
<keyword evidence="2 8" id="KW-0436">Ligase</keyword>
<evidence type="ECO:0000313" key="14">
    <source>
        <dbReference type="Proteomes" id="UP000234789"/>
    </source>
</evidence>
<sequence>MTMPAATLLKQAAAALLAPLTGVGEAELAARLECPPDETLGDLSLPCFALAKTLRRAPAAIASELAAQVNGQEEAPAAEAAGGEADPAPPIRWRAEAAGGFLNLRAAGRGWIEALLRQAESPALGRLEDGAGKRVVIDYSSPNIAKPMSVGHLRSTVIGRALANLHRTAGWDVQTVNHLGDWGTQFGKLIAATKRWGSREAIEADPIGESLRLYVRFHEEAERDPALVDEGRAWFLRLEQGDAEARELWAFFIRESLKEFQRIYGRLGVEFDHLLGESFYNDKMEAAAQRLREAGLLEESDGALVVRLDEQGMPPCLVFKSDGSTIYGTRDLATALYRREAMGGDKLLYVVGAEQTLHFRQVFAVLEKLDPTWEQVEKVHVPFGLMRMEGRKMSTRRGKVVFLDEVLDEAVRRALAVIEAKTPDLPDKEAVAEAVGIGAIVFGDLRSRRMLEIDFSLEEMVSLDGETGPYVQYTYARACSLLRRAAEAGAGAVPAGADGVPAGADGVPAGADGVPAGADAAAAGSGAGTAAPGAEAGAGTGSGAEPGDASGLEALGSPAARACLLKLDAYGEAIRGALREHEPSVLARYLLELAKAFNRFYNSGRILGADGGGETAAKLRLTAACAAVLSHGLGLLGLSAPSRI</sequence>
<dbReference type="GO" id="GO:0004814">
    <property type="term" value="F:arginine-tRNA ligase activity"/>
    <property type="evidence" value="ECO:0007669"/>
    <property type="project" value="UniProtKB-UniRule"/>
</dbReference>
<comment type="catalytic activity">
    <reaction evidence="7 8">
        <text>tRNA(Arg) + L-arginine + ATP = L-arginyl-tRNA(Arg) + AMP + diphosphate</text>
        <dbReference type="Rhea" id="RHEA:20301"/>
        <dbReference type="Rhea" id="RHEA-COMP:9658"/>
        <dbReference type="Rhea" id="RHEA-COMP:9673"/>
        <dbReference type="ChEBI" id="CHEBI:30616"/>
        <dbReference type="ChEBI" id="CHEBI:32682"/>
        <dbReference type="ChEBI" id="CHEBI:33019"/>
        <dbReference type="ChEBI" id="CHEBI:78442"/>
        <dbReference type="ChEBI" id="CHEBI:78513"/>
        <dbReference type="ChEBI" id="CHEBI:456215"/>
        <dbReference type="EC" id="6.1.1.19"/>
    </reaction>
</comment>
<dbReference type="Pfam" id="PF05746">
    <property type="entry name" value="DALR_1"/>
    <property type="match status" value="1"/>
</dbReference>
<dbReference type="InterPro" id="IPR014729">
    <property type="entry name" value="Rossmann-like_a/b/a_fold"/>
</dbReference>
<proteinExistence type="inferred from homology"/>
<keyword evidence="3 8" id="KW-0547">Nucleotide-binding</keyword>
<protein>
    <recommendedName>
        <fullName evidence="8">Arginine--tRNA ligase</fullName>
        <ecNumber evidence="8">6.1.1.19</ecNumber>
    </recommendedName>
    <alternativeName>
        <fullName evidence="8">Arginyl-tRNA synthetase</fullName>
        <shortName evidence="8">ArgRS</shortName>
    </alternativeName>
</protein>
<evidence type="ECO:0000256" key="4">
    <source>
        <dbReference type="ARBA" id="ARBA00022840"/>
    </source>
</evidence>
<feature type="domain" description="DALR anticodon binding" evidence="11">
    <location>
        <begin position="471"/>
        <end position="644"/>
    </location>
</feature>
<dbReference type="SMART" id="SM01016">
    <property type="entry name" value="Arg_tRNA_synt_N"/>
    <property type="match status" value="1"/>
</dbReference>
<evidence type="ECO:0000256" key="10">
    <source>
        <dbReference type="SAM" id="MobiDB-lite"/>
    </source>
</evidence>
<dbReference type="SUPFAM" id="SSF55190">
    <property type="entry name" value="Arginyl-tRNA synthetase (ArgRS), N-terminal 'additional' domain"/>
    <property type="match status" value="1"/>
</dbReference>
<accession>A0A2N5N153</accession>
<evidence type="ECO:0000256" key="7">
    <source>
        <dbReference type="ARBA" id="ARBA00049339"/>
    </source>
</evidence>
<dbReference type="HAMAP" id="MF_00123">
    <property type="entry name" value="Arg_tRNA_synth"/>
    <property type="match status" value="1"/>
</dbReference>
<dbReference type="Gene3D" id="3.30.1360.70">
    <property type="entry name" value="Arginyl tRNA synthetase N-terminal domain"/>
    <property type="match status" value="1"/>
</dbReference>